<keyword evidence="2" id="KW-1185">Reference proteome</keyword>
<protein>
    <submittedName>
        <fullName evidence="1">Uncharacterized protein</fullName>
    </submittedName>
</protein>
<evidence type="ECO:0000313" key="1">
    <source>
        <dbReference type="EMBL" id="KAI8559260.1"/>
    </source>
</evidence>
<reference evidence="1" key="1">
    <citation type="submission" date="2022-02" db="EMBL/GenBank/DDBJ databases">
        <title>Plant Genome Project.</title>
        <authorList>
            <person name="Zhang R.-G."/>
        </authorList>
    </citation>
    <scope>NUCLEOTIDE SEQUENCE</scope>
    <source>
        <strain evidence="1">AT1</strain>
    </source>
</reference>
<dbReference type="Proteomes" id="UP001062846">
    <property type="component" value="Chromosome 4"/>
</dbReference>
<gene>
    <name evidence="1" type="ORF">RHMOL_Rhmol04G0158800</name>
</gene>
<dbReference type="EMBL" id="CM046391">
    <property type="protein sequence ID" value="KAI8559260.1"/>
    <property type="molecule type" value="Genomic_DNA"/>
</dbReference>
<name>A0ACC0P1B8_RHOML</name>
<proteinExistence type="predicted"/>
<evidence type="ECO:0000313" key="2">
    <source>
        <dbReference type="Proteomes" id="UP001062846"/>
    </source>
</evidence>
<sequence>MERMRRRFTKGIMGIFLCFIQMMGKFDLVMQEHLRQVEKGEIHNHYLSHKIQNKLI</sequence>
<comment type="caution">
    <text evidence="1">The sequence shown here is derived from an EMBL/GenBank/DDBJ whole genome shotgun (WGS) entry which is preliminary data.</text>
</comment>
<organism evidence="1 2">
    <name type="scientific">Rhododendron molle</name>
    <name type="common">Chinese azalea</name>
    <name type="synonym">Azalea mollis</name>
    <dbReference type="NCBI Taxonomy" id="49168"/>
    <lineage>
        <taxon>Eukaryota</taxon>
        <taxon>Viridiplantae</taxon>
        <taxon>Streptophyta</taxon>
        <taxon>Embryophyta</taxon>
        <taxon>Tracheophyta</taxon>
        <taxon>Spermatophyta</taxon>
        <taxon>Magnoliopsida</taxon>
        <taxon>eudicotyledons</taxon>
        <taxon>Gunneridae</taxon>
        <taxon>Pentapetalae</taxon>
        <taxon>asterids</taxon>
        <taxon>Ericales</taxon>
        <taxon>Ericaceae</taxon>
        <taxon>Ericoideae</taxon>
        <taxon>Rhodoreae</taxon>
        <taxon>Rhododendron</taxon>
    </lineage>
</organism>
<accession>A0ACC0P1B8</accession>